<reference evidence="3 4" key="1">
    <citation type="submission" date="2019-11" db="EMBL/GenBank/DDBJ databases">
        <title>Draft genome sequences of five Paenibacillus species of dairy origin.</title>
        <authorList>
            <person name="Olajide A.M."/>
            <person name="Chen S."/>
            <person name="Lapointe G."/>
        </authorList>
    </citation>
    <scope>NUCLEOTIDE SEQUENCE [LARGE SCALE GENOMIC DNA]</scope>
    <source>
        <strain evidence="3 4">3CT49</strain>
    </source>
</reference>
<proteinExistence type="predicted"/>
<evidence type="ECO:0000259" key="1">
    <source>
        <dbReference type="Pfam" id="PF00534"/>
    </source>
</evidence>
<dbReference type="PANTHER" id="PTHR12526">
    <property type="entry name" value="GLYCOSYLTRANSFERASE"/>
    <property type="match status" value="1"/>
</dbReference>
<dbReference type="SUPFAM" id="SSF53756">
    <property type="entry name" value="UDP-Glycosyltransferase/glycogen phosphorylase"/>
    <property type="match status" value="1"/>
</dbReference>
<dbReference type="GO" id="GO:0016757">
    <property type="term" value="F:glycosyltransferase activity"/>
    <property type="evidence" value="ECO:0007669"/>
    <property type="project" value="InterPro"/>
</dbReference>
<dbReference type="Pfam" id="PF00534">
    <property type="entry name" value="Glycos_transf_1"/>
    <property type="match status" value="1"/>
</dbReference>
<dbReference type="AlphaFoldDB" id="A0A6N8EVC9"/>
<accession>A0A6N8EVC9</accession>
<gene>
    <name evidence="3" type="ORF">GNQ08_09830</name>
</gene>
<comment type="caution">
    <text evidence="3">The sequence shown here is derived from an EMBL/GenBank/DDBJ whole genome shotgun (WGS) entry which is preliminary data.</text>
</comment>
<evidence type="ECO:0000313" key="4">
    <source>
        <dbReference type="Proteomes" id="UP000442469"/>
    </source>
</evidence>
<dbReference type="RefSeq" id="WP_155619850.1">
    <property type="nucleotide sequence ID" value="NZ_BOSD01000001.1"/>
</dbReference>
<dbReference type="EMBL" id="WNZZ01000005">
    <property type="protein sequence ID" value="MUG22710.1"/>
    <property type="molecule type" value="Genomic_DNA"/>
</dbReference>
<keyword evidence="3" id="KW-0808">Transferase</keyword>
<feature type="domain" description="Glycosyltransferase subfamily 4-like N-terminal" evidence="2">
    <location>
        <begin position="14"/>
        <end position="205"/>
    </location>
</feature>
<dbReference type="Pfam" id="PF13439">
    <property type="entry name" value="Glyco_transf_4"/>
    <property type="match status" value="1"/>
</dbReference>
<dbReference type="InterPro" id="IPR001296">
    <property type="entry name" value="Glyco_trans_1"/>
</dbReference>
<sequence>MKILLCSFWTLPHVGGMSTYTQYLKEGLENLGYEVDIFAHHPSFDSYYILDKPEIRFPKLPIWQPIYTYIQNYYNQLGLQMDSWVLKTEAERYSFEFACSLLELDAYDLIHVQDLISATALTRIKPYSVPLISTVHGWFTNEYNLDHPESGEGSLTWRYNQYLENTGVSNCDLAIFPSKWLYNIFAGDMDIPTARLIQVPYGIKAENYLTKRNHTLELKPPGHKVLSCIARLVPLKGHRYVLEALSMLKKERTDWVCYIIGEGNQREQLEVLSKQLGLDKHVQFVGKTDDVPSWLQQSDIVLLPSIQDNQPFVIIEAQLSGKPIIVTDAGGMPEMVEHGKTGLIAQKASAESIYSHIKTLMENEEMCLKMGNAARLWAQERWTIDKMINRVIALYKQAILQKSEENSMKNTVRQVKAASIKSVYPYADKNLLDNKDLENWKQALDNFPSNYTVPDPNVVKLIQKSV</sequence>
<dbReference type="Proteomes" id="UP000442469">
    <property type="component" value="Unassembled WGS sequence"/>
</dbReference>
<dbReference type="CDD" id="cd03801">
    <property type="entry name" value="GT4_PimA-like"/>
    <property type="match status" value="1"/>
</dbReference>
<evidence type="ECO:0000259" key="2">
    <source>
        <dbReference type="Pfam" id="PF13439"/>
    </source>
</evidence>
<feature type="domain" description="Glycosyl transferase family 1" evidence="1">
    <location>
        <begin position="218"/>
        <end position="376"/>
    </location>
</feature>
<organism evidence="3 4">
    <name type="scientific">Paenibacillus macerans</name>
    <name type="common">Bacillus macerans</name>
    <dbReference type="NCBI Taxonomy" id="44252"/>
    <lineage>
        <taxon>Bacteria</taxon>
        <taxon>Bacillati</taxon>
        <taxon>Bacillota</taxon>
        <taxon>Bacilli</taxon>
        <taxon>Bacillales</taxon>
        <taxon>Paenibacillaceae</taxon>
        <taxon>Paenibacillus</taxon>
    </lineage>
</organism>
<protein>
    <submittedName>
        <fullName evidence="3">Glycosyltransferase</fullName>
    </submittedName>
</protein>
<dbReference type="InterPro" id="IPR028098">
    <property type="entry name" value="Glyco_trans_4-like_N"/>
</dbReference>
<evidence type="ECO:0000313" key="3">
    <source>
        <dbReference type="EMBL" id="MUG22710.1"/>
    </source>
</evidence>
<name>A0A6N8EVC9_PAEMA</name>
<dbReference type="Gene3D" id="3.40.50.2000">
    <property type="entry name" value="Glycogen Phosphorylase B"/>
    <property type="match status" value="2"/>
</dbReference>